<evidence type="ECO:0000259" key="1">
    <source>
        <dbReference type="SMART" id="SM00244"/>
    </source>
</evidence>
<proteinExistence type="predicted"/>
<gene>
    <name evidence="2" type="ORF">B0H16DRAFT_1809355</name>
</gene>
<dbReference type="EMBL" id="JARKIB010000336">
    <property type="protein sequence ID" value="KAJ7713722.1"/>
    <property type="molecule type" value="Genomic_DNA"/>
</dbReference>
<dbReference type="GO" id="GO:0007005">
    <property type="term" value="P:mitochondrion organization"/>
    <property type="evidence" value="ECO:0007669"/>
    <property type="project" value="TreeGrafter"/>
</dbReference>
<sequence length="428" mass="46687">MPSSVPGCRIRAQIHFALFSLPYPPPVDDGKRHFSPDHPHYRTRNDDVNVPTIRIEPPPPVEVYSSQPLRSPVCLSSPSAVRAASGSRIRASGVIVPRRTFLTIIQQGKEGWQLRFIENASLGRDPQRLAPGLHINIPIYHYLHKIDLRESSISIPNLPGYTADNVPVLCSGSLFYRIVDGYKPCFAISDVQNSIRNTGTSAMRSVLGHFTYDQVIGDRNELNKRLNIVIGSSIVNWGVECTRFEVQSFQPANREVERQLELQMEAERSRRKQLLDTQAQINVAEGQKQRVILESEAHTVVREAEARQQQALMEATALAQQIDGVAAAVTAPGSTPGPAERREALSALVELRRLEQLRAIANGTGNATYFFGDRAAMGLGAGAADAFNVDYAEQVKGGLARNAHMKGTGTGKVDGGAAVGAVDEAGQL</sequence>
<evidence type="ECO:0000313" key="3">
    <source>
        <dbReference type="Proteomes" id="UP001215598"/>
    </source>
</evidence>
<dbReference type="AlphaFoldDB" id="A0AAD7MEI6"/>
<reference evidence="2" key="1">
    <citation type="submission" date="2023-03" db="EMBL/GenBank/DDBJ databases">
        <title>Massive genome expansion in bonnet fungi (Mycena s.s.) driven by repeated elements and novel gene families across ecological guilds.</title>
        <authorList>
            <consortium name="Lawrence Berkeley National Laboratory"/>
            <person name="Harder C.B."/>
            <person name="Miyauchi S."/>
            <person name="Viragh M."/>
            <person name="Kuo A."/>
            <person name="Thoen E."/>
            <person name="Andreopoulos B."/>
            <person name="Lu D."/>
            <person name="Skrede I."/>
            <person name="Drula E."/>
            <person name="Henrissat B."/>
            <person name="Morin E."/>
            <person name="Kohler A."/>
            <person name="Barry K."/>
            <person name="LaButti K."/>
            <person name="Morin E."/>
            <person name="Salamov A."/>
            <person name="Lipzen A."/>
            <person name="Mereny Z."/>
            <person name="Hegedus B."/>
            <person name="Baldrian P."/>
            <person name="Stursova M."/>
            <person name="Weitz H."/>
            <person name="Taylor A."/>
            <person name="Grigoriev I.V."/>
            <person name="Nagy L.G."/>
            <person name="Martin F."/>
            <person name="Kauserud H."/>
        </authorList>
    </citation>
    <scope>NUCLEOTIDE SEQUENCE</scope>
    <source>
        <strain evidence="2">CBHHK182m</strain>
    </source>
</reference>
<dbReference type="Proteomes" id="UP001215598">
    <property type="component" value="Unassembled WGS sequence"/>
</dbReference>
<keyword evidence="3" id="KW-1185">Reference proteome</keyword>
<dbReference type="SMART" id="SM00244">
    <property type="entry name" value="PHB"/>
    <property type="match status" value="1"/>
</dbReference>
<dbReference type="Pfam" id="PF01145">
    <property type="entry name" value="Band_7"/>
    <property type="match status" value="1"/>
</dbReference>
<dbReference type="InterPro" id="IPR001107">
    <property type="entry name" value="Band_7"/>
</dbReference>
<name>A0AAD7MEI6_9AGAR</name>
<protein>
    <recommendedName>
        <fullName evidence="1">Band 7 domain-containing protein</fullName>
    </recommendedName>
</protein>
<dbReference type="CDD" id="cd08829">
    <property type="entry name" value="SPFH_paraslipin"/>
    <property type="match status" value="1"/>
</dbReference>
<accession>A0AAD7MEI6</accession>
<dbReference type="PANTHER" id="PTHR43327">
    <property type="entry name" value="STOMATIN-LIKE PROTEIN 2, MITOCHONDRIAL"/>
    <property type="match status" value="1"/>
</dbReference>
<dbReference type="InterPro" id="IPR001972">
    <property type="entry name" value="Stomatin_HflK_fam"/>
</dbReference>
<dbReference type="SUPFAM" id="SSF117892">
    <property type="entry name" value="Band 7/SPFH domain"/>
    <property type="match status" value="1"/>
</dbReference>
<feature type="domain" description="Band 7" evidence="1">
    <location>
        <begin position="100"/>
        <end position="264"/>
    </location>
</feature>
<comment type="caution">
    <text evidence="2">The sequence shown here is derived from an EMBL/GenBank/DDBJ whole genome shotgun (WGS) entry which is preliminary data.</text>
</comment>
<dbReference type="InterPro" id="IPR036013">
    <property type="entry name" value="Band_7/SPFH_dom_sf"/>
</dbReference>
<dbReference type="GO" id="GO:0005739">
    <property type="term" value="C:mitochondrion"/>
    <property type="evidence" value="ECO:0007669"/>
    <property type="project" value="TreeGrafter"/>
</dbReference>
<dbReference type="InterPro" id="IPR050710">
    <property type="entry name" value="Band7/mec-2_domain"/>
</dbReference>
<dbReference type="Gene3D" id="3.30.479.30">
    <property type="entry name" value="Band 7 domain"/>
    <property type="match status" value="1"/>
</dbReference>
<evidence type="ECO:0000313" key="2">
    <source>
        <dbReference type="EMBL" id="KAJ7713722.1"/>
    </source>
</evidence>
<dbReference type="PANTHER" id="PTHR43327:SF10">
    <property type="entry name" value="STOMATIN-LIKE PROTEIN 2, MITOCHONDRIAL"/>
    <property type="match status" value="1"/>
</dbReference>
<dbReference type="GO" id="GO:0016020">
    <property type="term" value="C:membrane"/>
    <property type="evidence" value="ECO:0007669"/>
    <property type="project" value="InterPro"/>
</dbReference>
<dbReference type="PRINTS" id="PR00721">
    <property type="entry name" value="STOMATIN"/>
</dbReference>
<organism evidence="2 3">
    <name type="scientific">Mycena metata</name>
    <dbReference type="NCBI Taxonomy" id="1033252"/>
    <lineage>
        <taxon>Eukaryota</taxon>
        <taxon>Fungi</taxon>
        <taxon>Dikarya</taxon>
        <taxon>Basidiomycota</taxon>
        <taxon>Agaricomycotina</taxon>
        <taxon>Agaricomycetes</taxon>
        <taxon>Agaricomycetidae</taxon>
        <taxon>Agaricales</taxon>
        <taxon>Marasmiineae</taxon>
        <taxon>Mycenaceae</taxon>
        <taxon>Mycena</taxon>
    </lineage>
</organism>